<dbReference type="EMBL" id="CAJVQC010021310">
    <property type="protein sequence ID" value="CAG8712806.1"/>
    <property type="molecule type" value="Genomic_DNA"/>
</dbReference>
<sequence>LSPDSLNDVITNEPHDTLIEIYNQKSNEVKVFNAHSSVLCNRCEYFKGIYSGTITLKDLNVIISIELLLASDLLLLHEFLDFIKVELLERDKTYWEDDEIIYLLKVSYRIPSLQDLYLVCRDMVAERPVILFGSPEFLSIDEELLLSILKLDMICLSELSIFENLIKWGNASIPNYNTITDKTSRLNALGTTLEEALQLIRYDNIKGSIIDYEQILPGKEVLYKIPPRSNYLVEPKVISNRFAGLIISWIDRRDPMESQYTGFNSPFRFRHVFRMNDMSKFSATLYRFHHYSNKLPTIKCHEGPSLMIMKLKNSGKFIGAYNPIQWKQGSSSTCGSTSESFIFTYDDRYGSNYRLCRVKNFDHAVCLVNDFGGLLNFGEDLMFKFDKENVRCHIKCKFYEPTTLAEGIYEVEEWNVYKVRRKDDQPMRVMTKITNSPVESKIVDSDFFGMISTWIDKKDPEKDLYLKSNMPFQFTPIFRMNDHTAFYPKQFYNQSTNRLLPTMKCHHEPSLMLMKLKNGKIVGAYNPLDWTYGSYRVYPMGIEYRYTTDSFIFSYNVGVNDGVNYRLSRVVNFDEAIASEKISTNRKELNGLILRFGNDLRFIHNGSARRNVPDHVFCHIEQNGHYEQPAILPSGNYKINQWEIFRVSKKDPEALDME</sequence>
<accession>A0ACA9PKF2</accession>
<dbReference type="Proteomes" id="UP000789920">
    <property type="component" value="Unassembled WGS sequence"/>
</dbReference>
<protein>
    <submittedName>
        <fullName evidence="1">22443_t:CDS:1</fullName>
    </submittedName>
</protein>
<reference evidence="1" key="1">
    <citation type="submission" date="2021-06" db="EMBL/GenBank/DDBJ databases">
        <authorList>
            <person name="Kallberg Y."/>
            <person name="Tangrot J."/>
            <person name="Rosling A."/>
        </authorList>
    </citation>
    <scope>NUCLEOTIDE SEQUENCE</scope>
    <source>
        <strain evidence="1">MA461A</strain>
    </source>
</reference>
<keyword evidence="2" id="KW-1185">Reference proteome</keyword>
<evidence type="ECO:0000313" key="2">
    <source>
        <dbReference type="Proteomes" id="UP000789920"/>
    </source>
</evidence>
<evidence type="ECO:0000313" key="1">
    <source>
        <dbReference type="EMBL" id="CAG8712806.1"/>
    </source>
</evidence>
<organism evidence="1 2">
    <name type="scientific">Racocetra persica</name>
    <dbReference type="NCBI Taxonomy" id="160502"/>
    <lineage>
        <taxon>Eukaryota</taxon>
        <taxon>Fungi</taxon>
        <taxon>Fungi incertae sedis</taxon>
        <taxon>Mucoromycota</taxon>
        <taxon>Glomeromycotina</taxon>
        <taxon>Glomeromycetes</taxon>
        <taxon>Diversisporales</taxon>
        <taxon>Gigasporaceae</taxon>
        <taxon>Racocetra</taxon>
    </lineage>
</organism>
<feature type="non-terminal residue" evidence="1">
    <location>
        <position position="1"/>
    </location>
</feature>
<comment type="caution">
    <text evidence="1">The sequence shown here is derived from an EMBL/GenBank/DDBJ whole genome shotgun (WGS) entry which is preliminary data.</text>
</comment>
<name>A0ACA9PKF2_9GLOM</name>
<gene>
    <name evidence="1" type="ORF">RPERSI_LOCUS10668</name>
</gene>
<proteinExistence type="predicted"/>